<organism evidence="12 13">
    <name type="scientific">Filifactor villosus</name>
    <dbReference type="NCBI Taxonomy" id="29374"/>
    <lineage>
        <taxon>Bacteria</taxon>
        <taxon>Bacillati</taxon>
        <taxon>Bacillota</taxon>
        <taxon>Clostridia</taxon>
        <taxon>Peptostreptococcales</taxon>
        <taxon>Filifactoraceae</taxon>
        <taxon>Filifactor</taxon>
    </lineage>
</organism>
<dbReference type="Pfam" id="PF02881">
    <property type="entry name" value="SRP54_N"/>
    <property type="match status" value="1"/>
</dbReference>
<dbReference type="EC" id="3.6.5.4" evidence="9"/>
<reference evidence="13" key="1">
    <citation type="journal article" date="2019" name="Int. J. Syst. Evol. Microbiol.">
        <title>The Global Catalogue of Microorganisms (GCM) 10K type strain sequencing project: providing services to taxonomists for standard genome sequencing and annotation.</title>
        <authorList>
            <consortium name="The Broad Institute Genomics Platform"/>
            <consortium name="The Broad Institute Genome Sequencing Center for Infectious Disease"/>
            <person name="Wu L."/>
            <person name="Ma J."/>
        </authorList>
    </citation>
    <scope>NUCLEOTIDE SEQUENCE [LARGE SCALE GENOMIC DNA]</scope>
    <source>
        <strain evidence="13">CCUG 46385</strain>
    </source>
</reference>
<comment type="similarity">
    <text evidence="9">Belongs to the GTP-binding SRP family. FtsY subfamily.</text>
</comment>
<keyword evidence="5 9" id="KW-0342">GTP-binding</keyword>
<evidence type="ECO:0000256" key="1">
    <source>
        <dbReference type="ARBA" id="ARBA00022475"/>
    </source>
</evidence>
<evidence type="ECO:0000313" key="12">
    <source>
        <dbReference type="EMBL" id="MFC4805489.1"/>
    </source>
</evidence>
<keyword evidence="6 9" id="KW-0472">Membrane</keyword>
<dbReference type="InterPro" id="IPR003593">
    <property type="entry name" value="AAA+_ATPase"/>
</dbReference>
<keyword evidence="2 9" id="KW-0963">Cytoplasm</keyword>
<feature type="domain" description="SRP54-type proteins GTP-binding" evidence="11">
    <location>
        <begin position="422"/>
        <end position="435"/>
    </location>
</feature>
<feature type="binding site" evidence="9">
    <location>
        <begin position="255"/>
        <end position="262"/>
    </location>
    <ligand>
        <name>GTP</name>
        <dbReference type="ChEBI" id="CHEBI:37565"/>
    </ligand>
</feature>
<dbReference type="Gene3D" id="3.40.50.300">
    <property type="entry name" value="P-loop containing nucleotide triphosphate hydrolases"/>
    <property type="match status" value="1"/>
</dbReference>
<comment type="subunit">
    <text evidence="9">Part of the signal recognition particle protein translocation system, which is composed of SRP and FtsY.</text>
</comment>
<feature type="binding site" evidence="9">
    <location>
        <begin position="401"/>
        <end position="404"/>
    </location>
    <ligand>
        <name>GTP</name>
        <dbReference type="ChEBI" id="CHEBI:37565"/>
    </ligand>
</feature>
<evidence type="ECO:0000259" key="11">
    <source>
        <dbReference type="PROSITE" id="PS00300"/>
    </source>
</evidence>
<evidence type="ECO:0000256" key="10">
    <source>
        <dbReference type="SAM" id="MobiDB-lite"/>
    </source>
</evidence>
<keyword evidence="3 9" id="KW-0547">Nucleotide-binding</keyword>
<dbReference type="Gene3D" id="1.20.120.140">
    <property type="entry name" value="Signal recognition particle SRP54, nucleotide-binding domain"/>
    <property type="match status" value="1"/>
</dbReference>
<dbReference type="Proteomes" id="UP001595916">
    <property type="component" value="Unassembled WGS sequence"/>
</dbReference>
<dbReference type="CDD" id="cd17874">
    <property type="entry name" value="FtsY"/>
    <property type="match status" value="1"/>
</dbReference>
<comment type="function">
    <text evidence="9">Involved in targeting and insertion of nascent membrane proteins into the cytoplasmic membrane. Acts as a receptor for the complex formed by the signal recognition particle (SRP) and the ribosome-nascent chain (RNC).</text>
</comment>
<comment type="catalytic activity">
    <reaction evidence="8 9">
        <text>GTP + H2O = GDP + phosphate + H(+)</text>
        <dbReference type="Rhea" id="RHEA:19669"/>
        <dbReference type="ChEBI" id="CHEBI:15377"/>
        <dbReference type="ChEBI" id="CHEBI:15378"/>
        <dbReference type="ChEBI" id="CHEBI:37565"/>
        <dbReference type="ChEBI" id="CHEBI:43474"/>
        <dbReference type="ChEBI" id="CHEBI:58189"/>
        <dbReference type="EC" id="3.6.5.4"/>
    </reaction>
</comment>
<dbReference type="HAMAP" id="MF_00920">
    <property type="entry name" value="FtsY"/>
    <property type="match status" value="1"/>
</dbReference>
<evidence type="ECO:0000256" key="7">
    <source>
        <dbReference type="ARBA" id="ARBA00023170"/>
    </source>
</evidence>
<dbReference type="InterPro" id="IPR042101">
    <property type="entry name" value="SRP54_N_sf"/>
</dbReference>
<dbReference type="InterPro" id="IPR036225">
    <property type="entry name" value="SRP/SRP_N"/>
</dbReference>
<dbReference type="SUPFAM" id="SSF47364">
    <property type="entry name" value="Domain of the SRP/SRP receptor G-proteins"/>
    <property type="match status" value="1"/>
</dbReference>
<dbReference type="InterPro" id="IPR027417">
    <property type="entry name" value="P-loop_NTPase"/>
</dbReference>
<keyword evidence="1 9" id="KW-1003">Cell membrane</keyword>
<sequence length="450" mass="50587">MFKKWFGFGKNKDKEKEKQQLEQTATAEMESDFEDLKKEYEEKMEEKVENHIKDRNQNEEVYVEYGAQDEEEIPGSEHPLEDEYLTSVQEEATIENEVKENPEEQGVQAAVDNREVETELLNSEEEIAREEPVQEDLPSEEEPKKEGWGFFARLKQGLTKTTQNITGKIDIMLGNYTKIDDDMLEELEEILITSDVGFQTTVEIVEKLRENLKKKRIDDVTRVKPELKLVVEEMLKEHQEGLNIDKSPGILIVVGVNGVGKTTSIGKLAHQIKSQGKTVLLAAADTFRAAAADQLTIWAERAEVDIIKHQEGADPSAVIFDGIHSAKKKKVDVLICDTAGRLHNRKNLMQELEKIFRVIDREYPEAHKEVLLVIDATTGQNAMNQAKVFKEAAPLTGIILTKLDGTAKGGVVLAISQELQIPVKFIGVGEQINDLQAFDAASFAEAMLGE</sequence>
<evidence type="ECO:0000256" key="2">
    <source>
        <dbReference type="ARBA" id="ARBA00022490"/>
    </source>
</evidence>
<evidence type="ECO:0000256" key="3">
    <source>
        <dbReference type="ARBA" id="ARBA00022741"/>
    </source>
</evidence>
<feature type="region of interest" description="Disordered" evidence="10">
    <location>
        <begin position="1"/>
        <end position="33"/>
    </location>
</feature>
<protein>
    <recommendedName>
        <fullName evidence="9">Signal recognition particle receptor FtsY</fullName>
        <shortName evidence="9">SRP receptor</shortName>
        <ecNumber evidence="9">3.6.5.4</ecNumber>
    </recommendedName>
</protein>
<dbReference type="EMBL" id="JBHSHL010000051">
    <property type="protein sequence ID" value="MFC4805489.1"/>
    <property type="molecule type" value="Genomic_DNA"/>
</dbReference>
<dbReference type="Pfam" id="PF00448">
    <property type="entry name" value="SRP54"/>
    <property type="match status" value="1"/>
</dbReference>
<dbReference type="InterPro" id="IPR004390">
    <property type="entry name" value="SR_rcpt_FtsY"/>
</dbReference>
<feature type="binding site" evidence="9">
    <location>
        <begin position="337"/>
        <end position="341"/>
    </location>
    <ligand>
        <name>GTP</name>
        <dbReference type="ChEBI" id="CHEBI:37565"/>
    </ligand>
</feature>
<comment type="subcellular location">
    <subcellularLocation>
        <location evidence="9">Cell membrane</location>
        <topology evidence="9">Peripheral membrane protein</topology>
        <orientation evidence="9">Cytoplasmic side</orientation>
    </subcellularLocation>
    <subcellularLocation>
        <location evidence="9">Cytoplasm</location>
    </subcellularLocation>
</comment>
<dbReference type="NCBIfam" id="TIGR00064">
    <property type="entry name" value="ftsY"/>
    <property type="match status" value="1"/>
</dbReference>
<dbReference type="InterPro" id="IPR000897">
    <property type="entry name" value="SRP54_GTPase_dom"/>
</dbReference>
<gene>
    <name evidence="9 12" type="primary">ftsY</name>
    <name evidence="12" type="ORF">ACFO4R_10445</name>
</gene>
<evidence type="ECO:0000313" key="13">
    <source>
        <dbReference type="Proteomes" id="UP001595916"/>
    </source>
</evidence>
<feature type="compositionally biased region" description="Basic and acidic residues" evidence="10">
    <location>
        <begin position="10"/>
        <end position="20"/>
    </location>
</feature>
<dbReference type="PANTHER" id="PTHR43134:SF1">
    <property type="entry name" value="SIGNAL RECOGNITION PARTICLE RECEPTOR SUBUNIT ALPHA"/>
    <property type="match status" value="1"/>
</dbReference>
<dbReference type="PROSITE" id="PS00300">
    <property type="entry name" value="SRP54"/>
    <property type="match status" value="1"/>
</dbReference>
<dbReference type="InterPro" id="IPR013822">
    <property type="entry name" value="Signal_recog_particl_SRP54_hlx"/>
</dbReference>
<evidence type="ECO:0000256" key="5">
    <source>
        <dbReference type="ARBA" id="ARBA00023134"/>
    </source>
</evidence>
<dbReference type="PANTHER" id="PTHR43134">
    <property type="entry name" value="SIGNAL RECOGNITION PARTICLE RECEPTOR SUBUNIT ALPHA"/>
    <property type="match status" value="1"/>
</dbReference>
<dbReference type="SMART" id="SM00382">
    <property type="entry name" value="AAA"/>
    <property type="match status" value="1"/>
</dbReference>
<keyword evidence="7 9" id="KW-0675">Receptor</keyword>
<dbReference type="SMART" id="SM00962">
    <property type="entry name" value="SRP54"/>
    <property type="match status" value="1"/>
</dbReference>
<dbReference type="RefSeq" id="WP_379789054.1">
    <property type="nucleotide sequence ID" value="NZ_JBHSHL010000051.1"/>
</dbReference>
<keyword evidence="4 9" id="KW-0378">Hydrolase</keyword>
<dbReference type="SUPFAM" id="SSF52540">
    <property type="entry name" value="P-loop containing nucleoside triphosphate hydrolases"/>
    <property type="match status" value="1"/>
</dbReference>
<dbReference type="SMART" id="SM00963">
    <property type="entry name" value="SRP54_N"/>
    <property type="match status" value="1"/>
</dbReference>
<keyword evidence="13" id="KW-1185">Reference proteome</keyword>
<evidence type="ECO:0000256" key="9">
    <source>
        <dbReference type="HAMAP-Rule" id="MF_00920"/>
    </source>
</evidence>
<proteinExistence type="inferred from homology"/>
<comment type="caution">
    <text evidence="12">The sequence shown here is derived from an EMBL/GenBank/DDBJ whole genome shotgun (WGS) entry which is preliminary data.</text>
</comment>
<evidence type="ECO:0000256" key="8">
    <source>
        <dbReference type="ARBA" id="ARBA00048027"/>
    </source>
</evidence>
<name>A0ABV9QNE2_9FIRM</name>
<accession>A0ABV9QNE2</accession>
<evidence type="ECO:0000256" key="4">
    <source>
        <dbReference type="ARBA" id="ARBA00022801"/>
    </source>
</evidence>
<evidence type="ECO:0000256" key="6">
    <source>
        <dbReference type="ARBA" id="ARBA00023136"/>
    </source>
</evidence>